<dbReference type="SUPFAM" id="SSF52540">
    <property type="entry name" value="P-loop containing nucleoside triphosphate hydrolases"/>
    <property type="match status" value="2"/>
</dbReference>
<dbReference type="CDD" id="cd19511">
    <property type="entry name" value="RecA-like_CDC48_r2-like"/>
    <property type="match status" value="1"/>
</dbReference>
<dbReference type="InterPro" id="IPR041569">
    <property type="entry name" value="AAA_lid_3"/>
</dbReference>
<dbReference type="InterPro" id="IPR003960">
    <property type="entry name" value="ATPase_AAA_CS"/>
</dbReference>
<feature type="non-terminal residue" evidence="7">
    <location>
        <position position="1"/>
    </location>
</feature>
<gene>
    <name evidence="7" type="ORF">FJY86_03080</name>
</gene>
<organism evidence="7 8">
    <name type="scientific">Candidatus Iainarchaeum sp</name>
    <dbReference type="NCBI Taxonomy" id="3101447"/>
    <lineage>
        <taxon>Archaea</taxon>
        <taxon>Candidatus Iainarchaeota</taxon>
        <taxon>Candidatus Iainarchaeia</taxon>
        <taxon>Candidatus Iainarchaeales</taxon>
        <taxon>Candidatus Iainarchaeaceae</taxon>
        <taxon>Candidatus Iainarchaeum</taxon>
    </lineage>
</organism>
<evidence type="ECO:0000256" key="2">
    <source>
        <dbReference type="ARBA" id="ARBA00022741"/>
    </source>
</evidence>
<evidence type="ECO:0000256" key="1">
    <source>
        <dbReference type="ARBA" id="ARBA00022737"/>
    </source>
</evidence>
<dbReference type="InterPro" id="IPR004201">
    <property type="entry name" value="Cdc48_dom2"/>
</dbReference>
<evidence type="ECO:0000313" key="7">
    <source>
        <dbReference type="EMBL" id="MBM3282297.1"/>
    </source>
</evidence>
<keyword evidence="1" id="KW-0677">Repeat</keyword>
<dbReference type="PANTHER" id="PTHR23077:SF171">
    <property type="entry name" value="NUCLEAR VALOSIN-CONTAINING PROTEIN-LIKE"/>
    <property type="match status" value="1"/>
</dbReference>
<feature type="domain" description="CDC48" evidence="6">
    <location>
        <begin position="39"/>
        <end position="102"/>
    </location>
</feature>
<dbReference type="PROSITE" id="PS00674">
    <property type="entry name" value="AAA"/>
    <property type="match status" value="1"/>
</dbReference>
<dbReference type="CDD" id="cd19503">
    <property type="entry name" value="RecA-like_CDC48_NLV2_r1-like"/>
    <property type="match status" value="1"/>
</dbReference>
<comment type="caution">
    <text evidence="7">The sequence shown here is derived from an EMBL/GenBank/DDBJ whole genome shotgun (WGS) entry which is preliminary data.</text>
</comment>
<dbReference type="FunFam" id="3.40.50.300:FF:000018">
    <property type="entry name" value="Cell division control 48"/>
    <property type="match status" value="1"/>
</dbReference>
<reference evidence="7" key="1">
    <citation type="submission" date="2019-03" db="EMBL/GenBank/DDBJ databases">
        <title>Lake Tanganyika Metagenome-Assembled Genomes (MAGs).</title>
        <authorList>
            <person name="Tran P."/>
        </authorList>
    </citation>
    <scope>NUCLEOTIDE SEQUENCE</scope>
    <source>
        <strain evidence="7">M_DeepCast_50m_m2_156</strain>
    </source>
</reference>
<dbReference type="GO" id="GO:0016887">
    <property type="term" value="F:ATP hydrolysis activity"/>
    <property type="evidence" value="ECO:0007669"/>
    <property type="project" value="InterPro"/>
</dbReference>
<name>A0A8T4C7L7_9ARCH</name>
<dbReference type="FunFam" id="1.10.8.60:FF:000057">
    <property type="entry name" value="AAA family ATPase, CDC48 subfamily"/>
    <property type="match status" value="1"/>
</dbReference>
<dbReference type="PANTHER" id="PTHR23077">
    <property type="entry name" value="AAA-FAMILY ATPASE"/>
    <property type="match status" value="1"/>
</dbReference>
<dbReference type="InterPro" id="IPR005938">
    <property type="entry name" value="AAA_ATPase_CDC48"/>
</dbReference>
<evidence type="ECO:0000313" key="8">
    <source>
        <dbReference type="Proteomes" id="UP000774699"/>
    </source>
</evidence>
<dbReference type="Gene3D" id="3.10.330.10">
    <property type="match status" value="1"/>
</dbReference>
<dbReference type="SMART" id="SM00382">
    <property type="entry name" value="AAA"/>
    <property type="match status" value="2"/>
</dbReference>
<proteinExistence type="predicted"/>
<feature type="domain" description="AAA+ ATPase" evidence="5">
    <location>
        <begin position="419"/>
        <end position="557"/>
    </location>
</feature>
<dbReference type="FunFam" id="1.10.8.60:FF:000038">
    <property type="entry name" value="spermatogenesis-associated protein 5-like protein 1"/>
    <property type="match status" value="1"/>
</dbReference>
<dbReference type="GO" id="GO:0005524">
    <property type="term" value="F:ATP binding"/>
    <property type="evidence" value="ECO:0007669"/>
    <property type="project" value="UniProtKB-KW"/>
</dbReference>
<evidence type="ECO:0000259" key="5">
    <source>
        <dbReference type="SMART" id="SM00382"/>
    </source>
</evidence>
<dbReference type="SUPFAM" id="SSF54585">
    <property type="entry name" value="Cdc48 domain 2-like"/>
    <property type="match status" value="1"/>
</dbReference>
<dbReference type="Pfam" id="PF02933">
    <property type="entry name" value="CDC48_2"/>
    <property type="match status" value="1"/>
</dbReference>
<dbReference type="InterPro" id="IPR050168">
    <property type="entry name" value="AAA_ATPase_domain"/>
</dbReference>
<evidence type="ECO:0000256" key="3">
    <source>
        <dbReference type="ARBA" id="ARBA00022840"/>
    </source>
</evidence>
<dbReference type="Gene3D" id="1.10.8.60">
    <property type="match status" value="2"/>
</dbReference>
<sequence>DNLIRHNAGVNLGEKVIVRPAQFKEAQKVVLAPTQDVHIIASGYERILKKTFIGRPLSRGDNVWITVFGSGFIYRVIETAPRGIVKITDFTQFVLKDEPIKGELEGVPRIAYEDVGGMGVQVQKVREMIELPMRHPELFRKLGIEPPKGVLLHGPPGTGKTLLAKAVANETQAHFISVSAPTIMSKFVGEAEERVRQIFKEAEENAPSIIFIDEIDAIAPKREEVVGEVERRVVAQLLSLMDGMESRGNVIVIAATNRVNSLDEALRRPGRFDREIEIGVPDKDGRKEILQIHTRGMPLSKDVDLEYFSNITHGFVGADLTALAKESAMKALRRYLPEINLQEEQIPESVLEKMQVERKDFEDALKEIQPSALREVMVEIPNVKWDDIGALEEVKGELKQAVEWPLKFPKSFEEMGIRPPRGVLLYGPPGTGKTLLAKAIATESHANFISIKGPELISKWVGESEKGIRQVFKKARQVAPVVVFFDEIDAIASIRGGSQGDSGVSERMVNQLLTELDGAENLRDVVFLAATNRPDLIDPGLMRPGRIDKVIEVKVPDERAREAILKVHTRGVPLQKGVSIADLAKRTPNFSGADLNNLVREAALLALNENDMKPSPIGKKHFDQILQKVSSSVAPEAVEAYSDYKKSKSPEGFQPNYVR</sequence>
<dbReference type="SMART" id="SM01072">
    <property type="entry name" value="CDC48_2"/>
    <property type="match status" value="1"/>
</dbReference>
<keyword evidence="3" id="KW-0067">ATP-binding</keyword>
<dbReference type="Pfam" id="PF00004">
    <property type="entry name" value="AAA"/>
    <property type="match status" value="2"/>
</dbReference>
<dbReference type="InterPro" id="IPR029067">
    <property type="entry name" value="CDC48_domain_2-like_sf"/>
</dbReference>
<dbReference type="InterPro" id="IPR027417">
    <property type="entry name" value="P-loop_NTPase"/>
</dbReference>
<dbReference type="EMBL" id="VGJJ01000022">
    <property type="protein sequence ID" value="MBM3282297.1"/>
    <property type="molecule type" value="Genomic_DNA"/>
</dbReference>
<evidence type="ECO:0000256" key="4">
    <source>
        <dbReference type="SAM" id="MobiDB-lite"/>
    </source>
</evidence>
<dbReference type="NCBIfam" id="TIGR01243">
    <property type="entry name" value="CDC48"/>
    <property type="match status" value="1"/>
</dbReference>
<feature type="region of interest" description="Disordered" evidence="4">
    <location>
        <begin position="640"/>
        <end position="659"/>
    </location>
</feature>
<dbReference type="InterPro" id="IPR003959">
    <property type="entry name" value="ATPase_AAA_core"/>
</dbReference>
<dbReference type="Pfam" id="PF17862">
    <property type="entry name" value="AAA_lid_3"/>
    <property type="match status" value="2"/>
</dbReference>
<dbReference type="Proteomes" id="UP000774699">
    <property type="component" value="Unassembled WGS sequence"/>
</dbReference>
<dbReference type="InterPro" id="IPR003593">
    <property type="entry name" value="AAA+_ATPase"/>
</dbReference>
<feature type="domain" description="AAA+ ATPase" evidence="5">
    <location>
        <begin position="146"/>
        <end position="282"/>
    </location>
</feature>
<evidence type="ECO:0000259" key="6">
    <source>
        <dbReference type="SMART" id="SM01072"/>
    </source>
</evidence>
<accession>A0A8T4C7L7</accession>
<dbReference type="FunFam" id="3.40.50.300:FF:000012">
    <property type="entry name" value="Transitional endoplasmic reticulum ATPase"/>
    <property type="match status" value="1"/>
</dbReference>
<protein>
    <submittedName>
        <fullName evidence="7">CDC48 family AAA ATPase</fullName>
    </submittedName>
</protein>
<keyword evidence="2" id="KW-0547">Nucleotide-binding</keyword>
<dbReference type="Gene3D" id="3.40.50.300">
    <property type="entry name" value="P-loop containing nucleotide triphosphate hydrolases"/>
    <property type="match status" value="2"/>
</dbReference>
<dbReference type="AlphaFoldDB" id="A0A8T4C7L7"/>